<gene>
    <name evidence="2" type="ORF">TrRE_jg336</name>
</gene>
<dbReference type="AlphaFoldDB" id="A0A9W6ZSA7"/>
<sequence>MMVLPVLSPTTLAPTSCMVYPVPVQKDGAYAIPSAAEIGGIFNIPVSALPTPPAPPGPSPAVVVGKGDDVNKPGGRVEPVLTGEKPKPGGNIKETEVNDFAQCA</sequence>
<organism evidence="2 3">
    <name type="scientific">Triparma retinervis</name>
    <dbReference type="NCBI Taxonomy" id="2557542"/>
    <lineage>
        <taxon>Eukaryota</taxon>
        <taxon>Sar</taxon>
        <taxon>Stramenopiles</taxon>
        <taxon>Ochrophyta</taxon>
        <taxon>Bolidophyceae</taxon>
        <taxon>Parmales</taxon>
        <taxon>Triparmaceae</taxon>
        <taxon>Triparma</taxon>
    </lineage>
</organism>
<accession>A0A9W6ZSA7</accession>
<dbReference type="OrthoDB" id="10496689at2759"/>
<feature type="region of interest" description="Disordered" evidence="1">
    <location>
        <begin position="51"/>
        <end position="94"/>
    </location>
</feature>
<keyword evidence="3" id="KW-1185">Reference proteome</keyword>
<dbReference type="EMBL" id="BRXZ01003678">
    <property type="protein sequence ID" value="GMH59774.1"/>
    <property type="molecule type" value="Genomic_DNA"/>
</dbReference>
<protein>
    <submittedName>
        <fullName evidence="2">Uncharacterized protein</fullName>
    </submittedName>
</protein>
<comment type="caution">
    <text evidence="2">The sequence shown here is derived from an EMBL/GenBank/DDBJ whole genome shotgun (WGS) entry which is preliminary data.</text>
</comment>
<dbReference type="Proteomes" id="UP001165082">
    <property type="component" value="Unassembled WGS sequence"/>
</dbReference>
<evidence type="ECO:0000313" key="2">
    <source>
        <dbReference type="EMBL" id="GMH59774.1"/>
    </source>
</evidence>
<evidence type="ECO:0000256" key="1">
    <source>
        <dbReference type="SAM" id="MobiDB-lite"/>
    </source>
</evidence>
<reference evidence="2" key="1">
    <citation type="submission" date="2022-07" db="EMBL/GenBank/DDBJ databases">
        <title>Genome analysis of Parmales, a sister group of diatoms, reveals the evolutionary specialization of diatoms from phago-mixotrophs to photoautotrophs.</title>
        <authorList>
            <person name="Ban H."/>
            <person name="Sato S."/>
            <person name="Yoshikawa S."/>
            <person name="Kazumasa Y."/>
            <person name="Nakamura Y."/>
            <person name="Ichinomiya M."/>
            <person name="Saitoh K."/>
            <person name="Sato N."/>
            <person name="Blanc-Mathieu R."/>
            <person name="Endo H."/>
            <person name="Kuwata A."/>
            <person name="Ogata H."/>
        </authorList>
    </citation>
    <scope>NUCLEOTIDE SEQUENCE</scope>
</reference>
<name>A0A9W6ZSA7_9STRA</name>
<evidence type="ECO:0000313" key="3">
    <source>
        <dbReference type="Proteomes" id="UP001165082"/>
    </source>
</evidence>
<proteinExistence type="predicted"/>